<proteinExistence type="predicted"/>
<dbReference type="EMBL" id="CP096208">
    <property type="protein sequence ID" value="UPQ82071.1"/>
    <property type="molecule type" value="Genomic_DNA"/>
</dbReference>
<sequence length="136" mass="15584">MNILPPDFDISFLIGDELMQVCIGLHQIQLRFEKCYIEGDGKIEIRSNDHTKVLVNERWESTEGFEKIIGKKVETWCRISDFCFSLKWGDASLFFYTEESPYECFTIHAVLPVVDNLPHYASLPSVFGGTGDVVAW</sequence>
<evidence type="ECO:0000313" key="2">
    <source>
        <dbReference type="Proteomes" id="UP000831189"/>
    </source>
</evidence>
<gene>
    <name evidence="1" type="ORF">M0M42_16945</name>
</gene>
<dbReference type="Proteomes" id="UP000831189">
    <property type="component" value="Chromosome"/>
</dbReference>
<keyword evidence="2" id="KW-1185">Reference proteome</keyword>
<reference evidence="1 2" key="1">
    <citation type="submission" date="2022-04" db="EMBL/GenBank/DDBJ databases">
        <title>Pseudomonas knackmussii B09-2.</title>
        <authorList>
            <person name="Deng Y."/>
        </authorList>
    </citation>
    <scope>NUCLEOTIDE SEQUENCE [LARGE SCALE GENOMIC DNA]</scope>
    <source>
        <strain evidence="1 2">B09-2</strain>
    </source>
</reference>
<evidence type="ECO:0000313" key="1">
    <source>
        <dbReference type="EMBL" id="UPQ82071.1"/>
    </source>
</evidence>
<protein>
    <recommendedName>
        <fullName evidence="3">Galectin</fullName>
    </recommendedName>
</protein>
<organism evidence="1 2">
    <name type="scientific">Pseudomonas knackmussii</name>
    <dbReference type="NCBI Taxonomy" id="65741"/>
    <lineage>
        <taxon>Bacteria</taxon>
        <taxon>Pseudomonadati</taxon>
        <taxon>Pseudomonadota</taxon>
        <taxon>Gammaproteobacteria</taxon>
        <taxon>Pseudomonadales</taxon>
        <taxon>Pseudomonadaceae</taxon>
        <taxon>Pseudomonas</taxon>
    </lineage>
</organism>
<accession>A0ABY4KMJ0</accession>
<name>A0ABY4KMJ0_9PSED</name>
<evidence type="ECO:0008006" key="3">
    <source>
        <dbReference type="Google" id="ProtNLM"/>
    </source>
</evidence>